<name>A0A5B0PD59_PUCGR</name>
<organism evidence="3 4">
    <name type="scientific">Puccinia graminis f. sp. tritici</name>
    <dbReference type="NCBI Taxonomy" id="56615"/>
    <lineage>
        <taxon>Eukaryota</taxon>
        <taxon>Fungi</taxon>
        <taxon>Dikarya</taxon>
        <taxon>Basidiomycota</taxon>
        <taxon>Pucciniomycotina</taxon>
        <taxon>Pucciniomycetes</taxon>
        <taxon>Pucciniales</taxon>
        <taxon>Pucciniaceae</taxon>
        <taxon>Puccinia</taxon>
    </lineage>
</organism>
<dbReference type="EMBL" id="VDEP01000491">
    <property type="protein sequence ID" value="KAA1069969.1"/>
    <property type="molecule type" value="Genomic_DNA"/>
</dbReference>
<feature type="region of interest" description="Disordered" evidence="1">
    <location>
        <begin position="1"/>
        <end position="30"/>
    </location>
</feature>
<reference evidence="4 5" key="1">
    <citation type="submission" date="2019-05" db="EMBL/GenBank/DDBJ databases">
        <title>Emergence of the Ug99 lineage of the wheat stem rust pathogen through somatic hybridization.</title>
        <authorList>
            <person name="Li F."/>
            <person name="Upadhyaya N.M."/>
            <person name="Sperschneider J."/>
            <person name="Matny O."/>
            <person name="Nguyen-Phuc H."/>
            <person name="Mago R."/>
            <person name="Raley C."/>
            <person name="Miller M.E."/>
            <person name="Silverstein K.A.T."/>
            <person name="Henningsen E."/>
            <person name="Hirsch C.D."/>
            <person name="Visser B."/>
            <person name="Pretorius Z.A."/>
            <person name="Steffenson B.J."/>
            <person name="Schwessinger B."/>
            <person name="Dodds P.N."/>
            <person name="Figueroa M."/>
        </authorList>
    </citation>
    <scope>NUCLEOTIDE SEQUENCE [LARGE SCALE GENOMIC DNA]</scope>
    <source>
        <strain evidence="3">21-0</strain>
        <strain evidence="2 5">Ug99</strain>
    </source>
</reference>
<feature type="compositionally biased region" description="Polar residues" evidence="1">
    <location>
        <begin position="1"/>
        <end position="16"/>
    </location>
</feature>
<proteinExistence type="predicted"/>
<evidence type="ECO:0000313" key="4">
    <source>
        <dbReference type="Proteomes" id="UP000324748"/>
    </source>
</evidence>
<keyword evidence="4" id="KW-1185">Reference proteome</keyword>
<dbReference type="AlphaFoldDB" id="A0A5B0PD59"/>
<evidence type="ECO:0000313" key="3">
    <source>
        <dbReference type="EMBL" id="KAA1098600.1"/>
    </source>
</evidence>
<evidence type="ECO:0000313" key="5">
    <source>
        <dbReference type="Proteomes" id="UP000325313"/>
    </source>
</evidence>
<gene>
    <name evidence="3" type="ORF">PGT21_036800</name>
    <name evidence="2" type="ORF">PGTUg99_003440</name>
</gene>
<comment type="caution">
    <text evidence="3">The sequence shown here is derived from an EMBL/GenBank/DDBJ whole genome shotgun (WGS) entry which is preliminary data.</text>
</comment>
<evidence type="ECO:0000313" key="2">
    <source>
        <dbReference type="EMBL" id="KAA1069969.1"/>
    </source>
</evidence>
<protein>
    <submittedName>
        <fullName evidence="3">Uncharacterized protein</fullName>
    </submittedName>
</protein>
<sequence length="397" mass="44055">MTTSPDRNSLNTSPSTVRRVGSSPHEQRTPGFGFELRILRHSTDPSSPNPDHSVAEQELAKCSVALIDSYLSQSNDLRLVLNLIEAPHQPASSSNSDLAPLEGVQLTAPIDSLGEDALEYCIPPPYRSPSLSASEALLIGHRTECSTGSKKASIHSHRTRLRSLKPWHSFTSLAQPDPTYDLKLLSASSSPDSQRRGFWLIPVWKSCVTRYDYYGRFGDLISLPTWSDPKLSPPLINPSSSALHAQEHRISSPIVWNPIRLSLFWKVICIICEKRKLGDVSATAMATSHTKDILPYSKPIPSDPNPASPEPGDVFGDHIRIWSNLQTSLIIRRVISDITIRSAIRAQGTNLESPVPFLNLNLLQEDSEDRAGDYEEKWLKNCVFMWLDDTGTPRGYG</sequence>
<evidence type="ECO:0000256" key="1">
    <source>
        <dbReference type="SAM" id="MobiDB-lite"/>
    </source>
</evidence>
<dbReference type="Proteomes" id="UP000324748">
    <property type="component" value="Unassembled WGS sequence"/>
</dbReference>
<dbReference type="OrthoDB" id="2506891at2759"/>
<dbReference type="EMBL" id="VSWC01000066">
    <property type="protein sequence ID" value="KAA1098600.1"/>
    <property type="molecule type" value="Genomic_DNA"/>
</dbReference>
<dbReference type="Proteomes" id="UP000325313">
    <property type="component" value="Unassembled WGS sequence"/>
</dbReference>
<accession>A0A5B0PD59</accession>